<dbReference type="AlphaFoldDB" id="A0A1H7GE10"/>
<dbReference type="STRING" id="332977.SAMN05421740_101627"/>
<accession>A0A1H7GE10</accession>
<protein>
    <submittedName>
        <fullName evidence="2">Uncharacterized protein</fullName>
    </submittedName>
</protein>
<keyword evidence="3" id="KW-1185">Reference proteome</keyword>
<evidence type="ECO:0000313" key="2">
    <source>
        <dbReference type="EMBL" id="SEK35092.1"/>
    </source>
</evidence>
<gene>
    <name evidence="2" type="ORF">SAMN05421740_101627</name>
</gene>
<reference evidence="3" key="1">
    <citation type="submission" date="2016-10" db="EMBL/GenBank/DDBJ databases">
        <authorList>
            <person name="Varghese N."/>
            <person name="Submissions S."/>
        </authorList>
    </citation>
    <scope>NUCLEOTIDE SEQUENCE [LARGE SCALE GENOMIC DNA]</scope>
    <source>
        <strain evidence="3">Jip14</strain>
    </source>
</reference>
<proteinExistence type="predicted"/>
<name>A0A1H7GE10_9SPHI</name>
<feature type="region of interest" description="Disordered" evidence="1">
    <location>
        <begin position="26"/>
        <end position="70"/>
    </location>
</feature>
<dbReference type="OrthoDB" id="793629at2"/>
<organism evidence="2 3">
    <name type="scientific">Parapedobacter koreensis</name>
    <dbReference type="NCBI Taxonomy" id="332977"/>
    <lineage>
        <taxon>Bacteria</taxon>
        <taxon>Pseudomonadati</taxon>
        <taxon>Bacteroidota</taxon>
        <taxon>Sphingobacteriia</taxon>
        <taxon>Sphingobacteriales</taxon>
        <taxon>Sphingobacteriaceae</taxon>
        <taxon>Parapedobacter</taxon>
    </lineage>
</organism>
<dbReference type="EMBL" id="FNZR01000001">
    <property type="protein sequence ID" value="SEK35092.1"/>
    <property type="molecule type" value="Genomic_DNA"/>
</dbReference>
<sequence>METLIPILIAIVVFAFQAYANFQKEQEKARKRNFGQPPLPEENAKRPVDVSPKEMTVEQRPSTRHPAFENYSGAIDADEVKRVRKARQQRTVQRLEVMEDTAAGAFGNERDFDLRDAIIKSAILERPYQ</sequence>
<feature type="compositionally biased region" description="Basic and acidic residues" evidence="1">
    <location>
        <begin position="42"/>
        <end position="57"/>
    </location>
</feature>
<evidence type="ECO:0000313" key="3">
    <source>
        <dbReference type="Proteomes" id="UP000198916"/>
    </source>
</evidence>
<evidence type="ECO:0000256" key="1">
    <source>
        <dbReference type="SAM" id="MobiDB-lite"/>
    </source>
</evidence>
<dbReference type="RefSeq" id="WP_090602652.1">
    <property type="nucleotide sequence ID" value="NZ_FNZR01000001.1"/>
</dbReference>
<dbReference type="Proteomes" id="UP000198916">
    <property type="component" value="Unassembled WGS sequence"/>
</dbReference>